<feature type="compositionally biased region" description="Low complexity" evidence="1">
    <location>
        <begin position="11"/>
        <end position="29"/>
    </location>
</feature>
<feature type="region of interest" description="Disordered" evidence="1">
    <location>
        <begin position="279"/>
        <end position="307"/>
    </location>
</feature>
<evidence type="ECO:0008006" key="4">
    <source>
        <dbReference type="Google" id="ProtNLM"/>
    </source>
</evidence>
<sequence length="395" mass="39949">MASGVWEPFDASTTATPASTATSASSSTAVDPTIAAALSPPVVPALPSTPSTNVVVPATAPASITTSVDPNAISSTPATSAATVAPIIPLPATTAVTSVPASIIVVPTSTLSTIPSTNSPTTTATTATTAPVTMTAPTLTTSTVALAPQAPGTPPMVPQGAAQTISTALSPPVEIPPWSDSGVGNWQLIQFAANTLPQDVNDLPTNPGTSGIYAVRILNPQHYYYVCTTADLAAVGITDQSVISTGHAPAEFPLGYGGATCKNGSNAQASASPMLTNSLTPATTAQAPTSSQQAQATQSAPGMLTMPAMTGTQTATQTDPTLSVSQNPTSISLPFADCPIGSRSTAQYGPLFDQLHSIQHQLMDDSFRLKNVADRLDRIGRDQSYPMPLVEANAA</sequence>
<dbReference type="Proteomes" id="UP001314263">
    <property type="component" value="Unassembled WGS sequence"/>
</dbReference>
<dbReference type="EMBL" id="CAUYUE010000004">
    <property type="protein sequence ID" value="CAK0765997.1"/>
    <property type="molecule type" value="Genomic_DNA"/>
</dbReference>
<feature type="compositionally biased region" description="Low complexity" evidence="1">
    <location>
        <begin position="280"/>
        <end position="307"/>
    </location>
</feature>
<comment type="caution">
    <text evidence="2">The sequence shown here is derived from an EMBL/GenBank/DDBJ whole genome shotgun (WGS) entry which is preliminary data.</text>
</comment>
<protein>
    <recommendedName>
        <fullName evidence="4">Extracellular protein</fullName>
    </recommendedName>
</protein>
<feature type="region of interest" description="Disordered" evidence="1">
    <location>
        <begin position="1"/>
        <end position="29"/>
    </location>
</feature>
<evidence type="ECO:0000313" key="2">
    <source>
        <dbReference type="EMBL" id="CAK0765997.1"/>
    </source>
</evidence>
<keyword evidence="3" id="KW-1185">Reference proteome</keyword>
<organism evidence="2 3">
    <name type="scientific">Coccomyxa viridis</name>
    <dbReference type="NCBI Taxonomy" id="1274662"/>
    <lineage>
        <taxon>Eukaryota</taxon>
        <taxon>Viridiplantae</taxon>
        <taxon>Chlorophyta</taxon>
        <taxon>core chlorophytes</taxon>
        <taxon>Trebouxiophyceae</taxon>
        <taxon>Trebouxiophyceae incertae sedis</taxon>
        <taxon>Coccomyxaceae</taxon>
        <taxon>Coccomyxa</taxon>
    </lineage>
</organism>
<accession>A0AAV1I2K5</accession>
<reference evidence="2 3" key="1">
    <citation type="submission" date="2023-10" db="EMBL/GenBank/DDBJ databases">
        <authorList>
            <person name="Maclean D."/>
            <person name="Macfadyen A."/>
        </authorList>
    </citation>
    <scope>NUCLEOTIDE SEQUENCE [LARGE SCALE GENOMIC DNA]</scope>
</reference>
<evidence type="ECO:0000313" key="3">
    <source>
        <dbReference type="Proteomes" id="UP001314263"/>
    </source>
</evidence>
<gene>
    <name evidence="2" type="ORF">CVIRNUC_003314</name>
</gene>
<dbReference type="AlphaFoldDB" id="A0AAV1I2K5"/>
<proteinExistence type="predicted"/>
<evidence type="ECO:0000256" key="1">
    <source>
        <dbReference type="SAM" id="MobiDB-lite"/>
    </source>
</evidence>
<name>A0AAV1I2K5_9CHLO</name>